<sequence length="505" mass="56283">MTETKTPAAKKKAAKPAPATQSSAGSAAAEKSWPVHGTISGPIVMIGFGSIGKGTLPLIERHFRFDASRVTVIDPVDADRKLVDDRGYKFLKEAITKDNYRDVLSPLLTEGEGQGFCVNLSVDTSSLDLMKLCRELGVLYIDTVVEPWLGFYFDENADNASRTNYALRETVRREKKKNPGGTTAVSCCGANPGMVSWFVKQALVDIARDTGAKFEEPTNRKGWAKLMKKVGVKGVHIAERDTQRAKKPKPMGAFWNTWSVEGFLSEGFQPSELGWGTHEKWMPKNARKHKKGCKAAIYLEQPGANTRVRTWCPTPGAQYGFLVTHNESISIADFFTVKEEGKVVYRPTCHYAYHPANDAVLSLHELFGAAGKMQETLHVLGEDEIIDGIDELGVLLYGHEKNAYWYGSQLSIEETREIAPYQNATGLQVTSAVLAGMVWALENPNEGIVEADEMDYRRCLEVQRPYLGPVKGYYTDWTPLTDRPGFFPEDLDESDPWQFRNILVR</sequence>
<dbReference type="InterPro" id="IPR032095">
    <property type="entry name" value="Sacchrp_dh-like_C"/>
</dbReference>
<dbReference type="Proteomes" id="UP000219331">
    <property type="component" value="Unassembled WGS sequence"/>
</dbReference>
<organism evidence="4 5">
    <name type="scientific">Stappia indica</name>
    <dbReference type="NCBI Taxonomy" id="538381"/>
    <lineage>
        <taxon>Bacteria</taxon>
        <taxon>Pseudomonadati</taxon>
        <taxon>Pseudomonadota</taxon>
        <taxon>Alphaproteobacteria</taxon>
        <taxon>Hyphomicrobiales</taxon>
        <taxon>Stappiaceae</taxon>
        <taxon>Stappia</taxon>
    </lineage>
</organism>
<feature type="domain" description="Saccharopine dehydrogenase-like C-terminal" evidence="3">
    <location>
        <begin position="189"/>
        <end position="472"/>
    </location>
</feature>
<dbReference type="Pfam" id="PF16653">
    <property type="entry name" value="Sacchrp_dh_C"/>
    <property type="match status" value="1"/>
</dbReference>
<dbReference type="OrthoDB" id="9767495at2"/>
<dbReference type="InterPro" id="IPR023181">
    <property type="entry name" value="Homospermid_syn-like_C"/>
</dbReference>
<dbReference type="STRING" id="538381.GCA_001696535_03087"/>
<keyword evidence="5" id="KW-1185">Reference proteome</keyword>
<dbReference type="EMBL" id="OBML01000002">
    <property type="protein sequence ID" value="SOB97202.1"/>
    <property type="molecule type" value="Genomic_DNA"/>
</dbReference>
<dbReference type="AlphaFoldDB" id="A0A285RSN9"/>
<gene>
    <name evidence="4" type="ORF">SAMN05421512_102434</name>
</gene>
<evidence type="ECO:0000259" key="3">
    <source>
        <dbReference type="Pfam" id="PF16653"/>
    </source>
</evidence>
<dbReference type="Gene3D" id="3.40.50.720">
    <property type="entry name" value="NAD(P)-binding Rossmann-like Domain"/>
    <property type="match status" value="1"/>
</dbReference>
<evidence type="ECO:0000313" key="5">
    <source>
        <dbReference type="Proteomes" id="UP000219331"/>
    </source>
</evidence>
<dbReference type="Pfam" id="PF03435">
    <property type="entry name" value="Sacchrp_dh_NADP"/>
    <property type="match status" value="1"/>
</dbReference>
<name>A0A285RSN9_9HYPH</name>
<protein>
    <submittedName>
        <fullName evidence="4">Homospermidine synthase</fullName>
    </submittedName>
</protein>
<evidence type="ECO:0000259" key="2">
    <source>
        <dbReference type="Pfam" id="PF03435"/>
    </source>
</evidence>
<dbReference type="InterPro" id="IPR005097">
    <property type="entry name" value="Sacchrp_dh_NADP-bd"/>
</dbReference>
<evidence type="ECO:0000313" key="4">
    <source>
        <dbReference type="EMBL" id="SOB97202.1"/>
    </source>
</evidence>
<feature type="domain" description="Saccharopine dehydrogenase NADP binding" evidence="2">
    <location>
        <begin position="43"/>
        <end position="185"/>
    </location>
</feature>
<proteinExistence type="predicted"/>
<dbReference type="Gene3D" id="3.30.360.30">
    <property type="entry name" value="homospermidine synthase like"/>
    <property type="match status" value="1"/>
</dbReference>
<evidence type="ECO:0000256" key="1">
    <source>
        <dbReference type="SAM" id="MobiDB-lite"/>
    </source>
</evidence>
<accession>A0A285RSN9</accession>
<reference evidence="4 5" key="1">
    <citation type="submission" date="2017-08" db="EMBL/GenBank/DDBJ databases">
        <authorList>
            <person name="de Groot N.N."/>
        </authorList>
    </citation>
    <scope>NUCLEOTIDE SEQUENCE [LARGE SCALE GENOMIC DNA]</scope>
    <source>
        <strain evidence="4 5">USBA 352</strain>
    </source>
</reference>
<feature type="region of interest" description="Disordered" evidence="1">
    <location>
        <begin position="1"/>
        <end position="31"/>
    </location>
</feature>